<proteinExistence type="predicted"/>
<keyword evidence="2" id="KW-1185">Reference proteome</keyword>
<organism evidence="1 2">
    <name type="scientific">Bordetella genomosp. 4</name>
    <dbReference type="NCBI Taxonomy" id="463044"/>
    <lineage>
        <taxon>Bacteria</taxon>
        <taxon>Pseudomonadati</taxon>
        <taxon>Pseudomonadota</taxon>
        <taxon>Betaproteobacteria</taxon>
        <taxon>Burkholderiales</taxon>
        <taxon>Alcaligenaceae</taxon>
        <taxon>Bordetella</taxon>
    </lineage>
</organism>
<dbReference type="Proteomes" id="UP000216885">
    <property type="component" value="Unassembled WGS sequence"/>
</dbReference>
<accession>A0A261TV61</accession>
<sequence>MQPSRRAFLFGRQTPRTPWDAFLQRLGRLVQGRLLNLPAEALRQGRAHSPGTHGPGPALTTETPNRARLIPVHRDDVRQARALCAEYGVVLQLGGLAGAGSVAANAPKAPNPLDHRPVDGPDWEYAETLTLGDVLEVDPSGLDTFIHDPKTGRWVAQPGCRVGELAASGLPQFRDAPPEWTLAVWLAKSHAWPPGATAMSGVMEAELLFSDGTTETLGAFGASDVRPLRSAMVQRLVPALFQLSSSPDAVTCREAPRWPCCYRLDALQPAAPAEVNLAQLLLGHGGALAWVESVTLIPVEPATVQQAVLEGTDASARTVASSPLAETLPGPAALRGSASSDDKVVNAARRLQIRIKNAFDPLDIYG</sequence>
<name>A0A261TV61_9BORD</name>
<dbReference type="EMBL" id="NEVQ01000019">
    <property type="protein sequence ID" value="OZI53032.1"/>
    <property type="molecule type" value="Genomic_DNA"/>
</dbReference>
<comment type="caution">
    <text evidence="1">The sequence shown here is derived from an EMBL/GenBank/DDBJ whole genome shotgun (WGS) entry which is preliminary data.</text>
</comment>
<reference evidence="1 2" key="1">
    <citation type="submission" date="2017-05" db="EMBL/GenBank/DDBJ databases">
        <title>Complete and WGS of Bordetella genogroups.</title>
        <authorList>
            <person name="Spilker T."/>
            <person name="LiPuma J."/>
        </authorList>
    </citation>
    <scope>NUCLEOTIDE SEQUENCE [LARGE SCALE GENOMIC DNA]</scope>
    <source>
        <strain evidence="1 2">AU9919</strain>
    </source>
</reference>
<gene>
    <name evidence="1" type="ORF">CAL20_18645</name>
</gene>
<dbReference type="AlphaFoldDB" id="A0A261TV61"/>
<dbReference type="OrthoDB" id="8689618at2"/>
<evidence type="ECO:0000313" key="2">
    <source>
        <dbReference type="Proteomes" id="UP000216885"/>
    </source>
</evidence>
<evidence type="ECO:0008006" key="3">
    <source>
        <dbReference type="Google" id="ProtNLM"/>
    </source>
</evidence>
<protein>
    <recommendedName>
        <fullName evidence="3">FAD-binding PCMH-type domain-containing protein</fullName>
    </recommendedName>
</protein>
<dbReference type="RefSeq" id="WP_094822525.1">
    <property type="nucleotide sequence ID" value="NZ_NEVO01000013.1"/>
</dbReference>
<evidence type="ECO:0000313" key="1">
    <source>
        <dbReference type="EMBL" id="OZI53032.1"/>
    </source>
</evidence>